<reference evidence="7 8" key="1">
    <citation type="submission" date="2016-10" db="EMBL/GenBank/DDBJ databases">
        <authorList>
            <person name="de Groot N.N."/>
        </authorList>
    </citation>
    <scope>NUCLEOTIDE SEQUENCE [LARGE SCALE GENOMIC DNA]</scope>
    <source>
        <strain evidence="7 8">CGMCC 1.10434</strain>
    </source>
</reference>
<dbReference type="Proteomes" id="UP000199300">
    <property type="component" value="Unassembled WGS sequence"/>
</dbReference>
<gene>
    <name evidence="7" type="ORF">SAMN04488134_10941</name>
</gene>
<dbReference type="Pfam" id="PF03788">
    <property type="entry name" value="LrgA"/>
    <property type="match status" value="1"/>
</dbReference>
<evidence type="ECO:0000256" key="6">
    <source>
        <dbReference type="SAM" id="Phobius"/>
    </source>
</evidence>
<evidence type="ECO:0000256" key="3">
    <source>
        <dbReference type="ARBA" id="ARBA00022692"/>
    </source>
</evidence>
<evidence type="ECO:0000256" key="4">
    <source>
        <dbReference type="ARBA" id="ARBA00022989"/>
    </source>
</evidence>
<comment type="subcellular location">
    <subcellularLocation>
        <location evidence="1">Cell membrane</location>
        <topology evidence="1">Multi-pass membrane protein</topology>
    </subcellularLocation>
</comment>
<keyword evidence="4 6" id="KW-1133">Transmembrane helix</keyword>
<sequence length="119" mass="13204">MNKVIRILVQVAIIHIFFFAAIGVKAFLPIPLPTTIVGLLLLFFALLVKLVKIEWVEEGGRWLMAELLLFFIPSAVGIVNYNELAGVQGFFIVLIIAISTIIVLGVTALLIEKWEVNQS</sequence>
<name>A0A1H8QU45_9BACI</name>
<evidence type="ECO:0000313" key="8">
    <source>
        <dbReference type="Proteomes" id="UP000199300"/>
    </source>
</evidence>
<keyword evidence="8" id="KW-1185">Reference proteome</keyword>
<evidence type="ECO:0000256" key="5">
    <source>
        <dbReference type="ARBA" id="ARBA00023136"/>
    </source>
</evidence>
<feature type="transmembrane region" description="Helical" evidence="6">
    <location>
        <begin position="63"/>
        <end position="81"/>
    </location>
</feature>
<proteinExistence type="predicted"/>
<protein>
    <submittedName>
        <fullName evidence="7">Holin-like protein</fullName>
    </submittedName>
</protein>
<evidence type="ECO:0000256" key="1">
    <source>
        <dbReference type="ARBA" id="ARBA00004651"/>
    </source>
</evidence>
<accession>A0A1H8QU45</accession>
<keyword evidence="2" id="KW-1003">Cell membrane</keyword>
<feature type="transmembrane region" description="Helical" evidence="6">
    <location>
        <begin position="30"/>
        <end position="51"/>
    </location>
</feature>
<organism evidence="7 8">
    <name type="scientific">Amphibacillus marinus</name>
    <dbReference type="NCBI Taxonomy" id="872970"/>
    <lineage>
        <taxon>Bacteria</taxon>
        <taxon>Bacillati</taxon>
        <taxon>Bacillota</taxon>
        <taxon>Bacilli</taxon>
        <taxon>Bacillales</taxon>
        <taxon>Bacillaceae</taxon>
        <taxon>Amphibacillus</taxon>
    </lineage>
</organism>
<keyword evidence="3 6" id="KW-0812">Transmembrane</keyword>
<dbReference type="InterPro" id="IPR005538">
    <property type="entry name" value="LrgA/CidA"/>
</dbReference>
<evidence type="ECO:0000313" key="7">
    <source>
        <dbReference type="EMBL" id="SEO57448.1"/>
    </source>
</evidence>
<dbReference type="EMBL" id="FODJ01000009">
    <property type="protein sequence ID" value="SEO57448.1"/>
    <property type="molecule type" value="Genomic_DNA"/>
</dbReference>
<dbReference type="AlphaFoldDB" id="A0A1H8QU45"/>
<dbReference type="STRING" id="872970.SAMN04488134_10941"/>
<dbReference type="PANTHER" id="PTHR33931:SF2">
    <property type="entry name" value="HOLIN-LIKE PROTEIN CIDA"/>
    <property type="match status" value="1"/>
</dbReference>
<feature type="transmembrane region" description="Helical" evidence="6">
    <location>
        <begin position="7"/>
        <end position="24"/>
    </location>
</feature>
<dbReference type="OrthoDB" id="3176438at2"/>
<dbReference type="GO" id="GO:0005886">
    <property type="term" value="C:plasma membrane"/>
    <property type="evidence" value="ECO:0007669"/>
    <property type="project" value="UniProtKB-SubCell"/>
</dbReference>
<evidence type="ECO:0000256" key="2">
    <source>
        <dbReference type="ARBA" id="ARBA00022475"/>
    </source>
</evidence>
<keyword evidence="5 6" id="KW-0472">Membrane</keyword>
<dbReference type="RefSeq" id="WP_091498708.1">
    <property type="nucleotide sequence ID" value="NZ_FODJ01000009.1"/>
</dbReference>
<feature type="transmembrane region" description="Helical" evidence="6">
    <location>
        <begin position="87"/>
        <end position="111"/>
    </location>
</feature>
<dbReference type="PANTHER" id="PTHR33931">
    <property type="entry name" value="HOLIN-LIKE PROTEIN CIDA-RELATED"/>
    <property type="match status" value="1"/>
</dbReference>